<gene>
    <name evidence="2" type="ORF">CO661_33075</name>
</gene>
<sequence>MTAHRRRDPEWREFERLIARIEGDAGPRGLVVKSPDRLRCKLTGRLREVDASIRAKVGTTEILLTIECRRRSKLQDVTWIEQLATKKSSIGADRTIAVSASGFSAEAQIAASHAGISLRKISDLTVADINPILGLDLVMFWHKACAITGAGIRAYRAGDNTVPEPNDVEYILPPDTDLFAPIFHDTEDGSSWSLNDVWRKVQETLNPYAEIAKGEPPITRTARIPYPGTVSIDTPHGPWKLGHFFLSMAMWIEPEMIPIDEALKVSYSDPDGSSVHRVEFSSQRTQDWRISLQAQSDAQDVSEIRVGGNWPHNKE</sequence>
<reference evidence="2 3" key="1">
    <citation type="submission" date="2017-09" db="EMBL/GenBank/DDBJ databases">
        <title>Comparative genomics of rhizobia isolated from Phaseolus vulgaris in China.</title>
        <authorList>
            <person name="Tong W."/>
        </authorList>
    </citation>
    <scope>NUCLEOTIDE SEQUENCE [LARGE SCALE GENOMIC DNA]</scope>
    <source>
        <strain evidence="2 3">PCH1</strain>
    </source>
</reference>
<evidence type="ECO:0000259" key="1">
    <source>
        <dbReference type="Pfam" id="PF04471"/>
    </source>
</evidence>
<dbReference type="EMBL" id="NWTC01000063">
    <property type="protein sequence ID" value="PDT43791.1"/>
    <property type="molecule type" value="Genomic_DNA"/>
</dbReference>
<dbReference type="RefSeq" id="WP_097588149.1">
    <property type="nucleotide sequence ID" value="NZ_NWTC01000063.1"/>
</dbReference>
<dbReference type="Proteomes" id="UP000220353">
    <property type="component" value="Unassembled WGS sequence"/>
</dbReference>
<proteinExistence type="predicted"/>
<organism evidence="2 3">
    <name type="scientific">Rhizobium fredii</name>
    <name type="common">Sinorhizobium fredii</name>
    <dbReference type="NCBI Taxonomy" id="380"/>
    <lineage>
        <taxon>Bacteria</taxon>
        <taxon>Pseudomonadati</taxon>
        <taxon>Pseudomonadota</taxon>
        <taxon>Alphaproteobacteria</taxon>
        <taxon>Hyphomicrobiales</taxon>
        <taxon>Rhizobiaceae</taxon>
        <taxon>Sinorhizobium/Ensifer group</taxon>
        <taxon>Sinorhizobium</taxon>
    </lineage>
</organism>
<dbReference type="Pfam" id="PF04471">
    <property type="entry name" value="Mrr_cat"/>
    <property type="match status" value="1"/>
</dbReference>
<evidence type="ECO:0000313" key="2">
    <source>
        <dbReference type="EMBL" id="PDT43791.1"/>
    </source>
</evidence>
<comment type="caution">
    <text evidence="2">The sequence shown here is derived from an EMBL/GenBank/DDBJ whole genome shotgun (WGS) entry which is preliminary data.</text>
</comment>
<dbReference type="InterPro" id="IPR011335">
    <property type="entry name" value="Restrct_endonuc-II-like"/>
</dbReference>
<dbReference type="GO" id="GO:0009307">
    <property type="term" value="P:DNA restriction-modification system"/>
    <property type="evidence" value="ECO:0007669"/>
    <property type="project" value="InterPro"/>
</dbReference>
<evidence type="ECO:0000313" key="3">
    <source>
        <dbReference type="Proteomes" id="UP000220353"/>
    </source>
</evidence>
<dbReference type="GO" id="GO:0003677">
    <property type="term" value="F:DNA binding"/>
    <property type="evidence" value="ECO:0007669"/>
    <property type="project" value="InterPro"/>
</dbReference>
<protein>
    <recommendedName>
        <fullName evidence="1">Restriction endonuclease type IV Mrr domain-containing protein</fullName>
    </recommendedName>
</protein>
<dbReference type="AlphaFoldDB" id="A0A2A6LMK4"/>
<name>A0A2A6LMK4_RHIFR</name>
<accession>A0A2A6LMK4</accession>
<dbReference type="InterPro" id="IPR007560">
    <property type="entry name" value="Restrct_endonuc_IV_Mrr"/>
</dbReference>
<feature type="domain" description="Restriction endonuclease type IV Mrr" evidence="1">
    <location>
        <begin position="10"/>
        <end position="123"/>
    </location>
</feature>
<dbReference type="SUPFAM" id="SSF52980">
    <property type="entry name" value="Restriction endonuclease-like"/>
    <property type="match status" value="1"/>
</dbReference>
<dbReference type="GO" id="GO:0004519">
    <property type="term" value="F:endonuclease activity"/>
    <property type="evidence" value="ECO:0007669"/>
    <property type="project" value="InterPro"/>
</dbReference>